<name>A0ABQ2A472_9BACT</name>
<keyword evidence="1" id="KW-0808">Transferase</keyword>
<proteinExistence type="predicted"/>
<dbReference type="RefSeq" id="WP_188561999.1">
    <property type="nucleotide sequence ID" value="NZ_BMGY01000016.1"/>
</dbReference>
<dbReference type="EMBL" id="BMGY01000016">
    <property type="protein sequence ID" value="GGH85764.1"/>
    <property type="molecule type" value="Genomic_DNA"/>
</dbReference>
<evidence type="ECO:0000313" key="2">
    <source>
        <dbReference type="Proteomes" id="UP000637774"/>
    </source>
</evidence>
<comment type="caution">
    <text evidence="1">The sequence shown here is derived from an EMBL/GenBank/DDBJ whole genome shotgun (WGS) entry which is preliminary data.</text>
</comment>
<dbReference type="GO" id="GO:0016740">
    <property type="term" value="F:transferase activity"/>
    <property type="evidence" value="ECO:0007669"/>
    <property type="project" value="UniProtKB-KW"/>
</dbReference>
<organism evidence="1 2">
    <name type="scientific">Hymenobacter frigidus</name>
    <dbReference type="NCBI Taxonomy" id="1524095"/>
    <lineage>
        <taxon>Bacteria</taxon>
        <taxon>Pseudomonadati</taxon>
        <taxon>Bacteroidota</taxon>
        <taxon>Cytophagia</taxon>
        <taxon>Cytophagales</taxon>
        <taxon>Hymenobacteraceae</taxon>
        <taxon>Hymenobacter</taxon>
    </lineage>
</organism>
<evidence type="ECO:0000313" key="1">
    <source>
        <dbReference type="EMBL" id="GGH85764.1"/>
    </source>
</evidence>
<dbReference type="Gene3D" id="3.40.50.2000">
    <property type="entry name" value="Glycogen Phosphorylase B"/>
    <property type="match status" value="1"/>
</dbReference>
<dbReference type="Proteomes" id="UP000637774">
    <property type="component" value="Unassembled WGS sequence"/>
</dbReference>
<gene>
    <name evidence="1" type="ORF">GCM10011495_20770</name>
</gene>
<accession>A0ABQ2A472</accession>
<sequence length="434" mass="48991">MPPSSTVDVPLRASATAARPSDSAAENNIPYTLPDLVCFAHLHWDFVWQRPQHLLSRFAQYGRVFYVEEAFYHIDNLVEPHIEIKERQNGLKVVVVHLPHRLRADAAAADQAQFEILSHYFNKQGLNRYIFWYYTPMALGKSRQFHPELTVYDCMDELANFKFAPPELKNLEQELFTKADLVFTGGQTLYEAKREQHPDAHAFPSSIDKAHFGQARGPLAEPADQADIAHPRIGFFGVVDERLDIELLRELAQQQPDWQFIIIGPVVKIDPATLPRTANLHYLGGKDYQELPAYLKGWDVATLLFADNESTKFISPTKTPEYLAAGNPVVSTPIRDVVRPYGDLNLVHIADNAVDFGKAIEKALTQRTDADWQQRTDDYLATISWDQTWQAMVALMQERLGAKAPDASTTVVTGEPLVATKVSEVELPPIMPTY</sequence>
<keyword evidence="2" id="KW-1185">Reference proteome</keyword>
<dbReference type="SUPFAM" id="SSF53756">
    <property type="entry name" value="UDP-Glycosyltransferase/glycogen phosphorylase"/>
    <property type="match status" value="1"/>
</dbReference>
<dbReference type="CDD" id="cd04950">
    <property type="entry name" value="GT4_TuaH-like"/>
    <property type="match status" value="1"/>
</dbReference>
<protein>
    <submittedName>
        <fullName evidence="1">Glycosyl transferase</fullName>
    </submittedName>
</protein>
<dbReference type="Pfam" id="PF13692">
    <property type="entry name" value="Glyco_trans_1_4"/>
    <property type="match status" value="1"/>
</dbReference>
<reference evidence="2" key="1">
    <citation type="journal article" date="2019" name="Int. J. Syst. Evol. Microbiol.">
        <title>The Global Catalogue of Microorganisms (GCM) 10K type strain sequencing project: providing services to taxonomists for standard genome sequencing and annotation.</title>
        <authorList>
            <consortium name="The Broad Institute Genomics Platform"/>
            <consortium name="The Broad Institute Genome Sequencing Center for Infectious Disease"/>
            <person name="Wu L."/>
            <person name="Ma J."/>
        </authorList>
    </citation>
    <scope>NUCLEOTIDE SEQUENCE [LARGE SCALE GENOMIC DNA]</scope>
    <source>
        <strain evidence="2">CGMCC 1.14966</strain>
    </source>
</reference>